<evidence type="ECO:0000313" key="2">
    <source>
        <dbReference type="Proteomes" id="UP000012019"/>
    </source>
</evidence>
<reference evidence="1 2" key="1">
    <citation type="journal article" date="2013" name="Genome Announc.">
        <title>Draft Genome Sequence of Methylophaga lonarensis MPLT, a Haloalkaliphilic (Non-Methane-Utilizing) Methylotroph.</title>
        <authorList>
            <person name="Shetty S.A."/>
            <person name="Marathe N.P."/>
            <person name="Munot H."/>
            <person name="Antony C.P."/>
            <person name="Dhotre D.P."/>
            <person name="Murrell J.C."/>
            <person name="Shouche Y.S."/>
        </authorList>
    </citation>
    <scope>NUCLEOTIDE SEQUENCE [LARGE SCALE GENOMIC DNA]</scope>
    <source>
        <strain evidence="1 2">MPL</strain>
    </source>
</reference>
<comment type="caution">
    <text evidence="1">The sequence shown here is derived from an EMBL/GenBank/DDBJ whole genome shotgun (WGS) entry which is preliminary data.</text>
</comment>
<dbReference type="EMBL" id="APHR01000009">
    <property type="protein sequence ID" value="EMR14035.1"/>
    <property type="molecule type" value="Genomic_DNA"/>
</dbReference>
<name>M7PJF5_9GAMM</name>
<dbReference type="OrthoDB" id="8480203at2"/>
<dbReference type="eggNOG" id="ENOG503393N">
    <property type="taxonomic scope" value="Bacteria"/>
</dbReference>
<dbReference type="PATRIC" id="fig|1286106.3.peg.406"/>
<sequence>MYTRHLEVPVFEYRHGTLDARSFNRARVAQRRSNPSLRLALPRLKHLDIIIQPDAWIVVDCSLSDVPVIAWTEFDRGPMNALHTPVQCQIRLFHANAAALLSIALLELRTVLDEALTRSDQHQILPFPGS</sequence>
<evidence type="ECO:0000313" key="1">
    <source>
        <dbReference type="EMBL" id="EMR14035.1"/>
    </source>
</evidence>
<gene>
    <name evidence="1" type="ORF">MPL1_02016</name>
</gene>
<proteinExistence type="predicted"/>
<dbReference type="Proteomes" id="UP000012019">
    <property type="component" value="Unassembled WGS sequence"/>
</dbReference>
<dbReference type="RefSeq" id="WP_009725452.1">
    <property type="nucleotide sequence ID" value="NZ_APHR01000009.1"/>
</dbReference>
<dbReference type="AlphaFoldDB" id="M7PJF5"/>
<protein>
    <submittedName>
        <fullName evidence="1">Uncharacterized protein</fullName>
    </submittedName>
</protein>
<organism evidence="1 2">
    <name type="scientific">Methylophaga lonarensis MPL</name>
    <dbReference type="NCBI Taxonomy" id="1286106"/>
    <lineage>
        <taxon>Bacteria</taxon>
        <taxon>Pseudomonadati</taxon>
        <taxon>Pseudomonadota</taxon>
        <taxon>Gammaproteobacteria</taxon>
        <taxon>Thiotrichales</taxon>
        <taxon>Piscirickettsiaceae</taxon>
        <taxon>Methylophaga</taxon>
    </lineage>
</organism>
<accession>M7PJF5</accession>
<keyword evidence="2" id="KW-1185">Reference proteome</keyword>